<reference evidence="5" key="1">
    <citation type="submission" date="2022-03" db="EMBL/GenBank/DDBJ databases">
        <authorList>
            <person name="Martin C."/>
        </authorList>
    </citation>
    <scope>NUCLEOTIDE SEQUENCE</scope>
</reference>
<organism evidence="5 6">
    <name type="scientific">Owenia fusiformis</name>
    <name type="common">Polychaete worm</name>
    <dbReference type="NCBI Taxonomy" id="6347"/>
    <lineage>
        <taxon>Eukaryota</taxon>
        <taxon>Metazoa</taxon>
        <taxon>Spiralia</taxon>
        <taxon>Lophotrochozoa</taxon>
        <taxon>Annelida</taxon>
        <taxon>Polychaeta</taxon>
        <taxon>Sedentaria</taxon>
        <taxon>Canalipalpata</taxon>
        <taxon>Sabellida</taxon>
        <taxon>Oweniida</taxon>
        <taxon>Oweniidae</taxon>
        <taxon>Owenia</taxon>
    </lineage>
</organism>
<evidence type="ECO:0000256" key="3">
    <source>
        <dbReference type="ARBA" id="ARBA00022737"/>
    </source>
</evidence>
<evidence type="ECO:0000256" key="4">
    <source>
        <dbReference type="ARBA" id="ARBA00022803"/>
    </source>
</evidence>
<dbReference type="PANTHER" id="PTHR16263">
    <property type="entry name" value="TETRATRICOPEPTIDE REPEAT PROTEIN 38"/>
    <property type="match status" value="1"/>
</dbReference>
<evidence type="ECO:0000313" key="5">
    <source>
        <dbReference type="EMBL" id="CAH1783936.1"/>
    </source>
</evidence>
<evidence type="ECO:0000256" key="1">
    <source>
        <dbReference type="ARBA" id="ARBA00005857"/>
    </source>
</evidence>
<dbReference type="OrthoDB" id="1427555at2759"/>
<gene>
    <name evidence="5" type="ORF">OFUS_LOCUS10204</name>
</gene>
<dbReference type="InterPro" id="IPR011990">
    <property type="entry name" value="TPR-like_helical_dom_sf"/>
</dbReference>
<dbReference type="EMBL" id="CAIIXF020000005">
    <property type="protein sequence ID" value="CAH1783936.1"/>
    <property type="molecule type" value="Genomic_DNA"/>
</dbReference>
<dbReference type="CDD" id="cd05804">
    <property type="entry name" value="StaR_like"/>
    <property type="match status" value="1"/>
</dbReference>
<evidence type="ECO:0000313" key="6">
    <source>
        <dbReference type="Proteomes" id="UP000749559"/>
    </source>
</evidence>
<dbReference type="InterPro" id="IPR033891">
    <property type="entry name" value="TTC38"/>
</dbReference>
<comment type="caution">
    <text evidence="5">The sequence shown here is derived from an EMBL/GenBank/DDBJ whole genome shotgun (WGS) entry which is preliminary data.</text>
</comment>
<sequence>MHTSWRDCKEWKDTGLGLSTTSNDAAKLYDAVLTQYVSWYDEPSVGGIEESCSKMLTSDPKFVMGHVLCNGLDLMGTGRSTQLDQEFAKSLQDMSILAESSNLTQREIKHVNAVKLWSDGFYADACNTWEDIMVENPLDMLAVKFAHDAYFYLGYQPQMRDSIARVLPHWKQEMPLYGYLMGMYSFGLCETNMFAKAEKVARKGLDINSRDAWSTHSMAHVLEMTGRHDDGVAFMSSTVNDWSPCGMLACHNFWHWAVYHIEKGEPSGAMDIFDSEIGPRCIKSGAMLDIVDASSMLTRLSFEGVPVGDRWREVYETCKPHQKDHILAFNDAHVLMSCFGANESKAANEMLDSLREYASSGCGTNCDVSKEVGLAICEAIAAYNNEEYDKAVDLMINKRYQIVKIGGSNAQRDVFSQFIIHCALKSSKKEHNTLARHLLVERKANRENSPLTDRLIARAVALHNAE</sequence>
<proteinExistence type="inferred from homology"/>
<dbReference type="Gene3D" id="1.25.40.10">
    <property type="entry name" value="Tetratricopeptide repeat domain"/>
    <property type="match status" value="1"/>
</dbReference>
<comment type="similarity">
    <text evidence="1">Belongs to the TTC38 family.</text>
</comment>
<keyword evidence="4" id="KW-0802">TPR repeat</keyword>
<evidence type="ECO:0000256" key="2">
    <source>
        <dbReference type="ARBA" id="ARBA00019992"/>
    </source>
</evidence>
<keyword evidence="3" id="KW-0677">Repeat</keyword>
<dbReference type="Proteomes" id="UP000749559">
    <property type="component" value="Unassembled WGS sequence"/>
</dbReference>
<name>A0A8J1T845_OWEFU</name>
<accession>A0A8J1T845</accession>
<dbReference type="PANTHER" id="PTHR16263:SF4">
    <property type="entry name" value="TETRATRICOPEPTIDE REPEAT PROTEIN 38"/>
    <property type="match status" value="1"/>
</dbReference>
<dbReference type="AlphaFoldDB" id="A0A8J1T845"/>
<protein>
    <recommendedName>
        <fullName evidence="2">Tetratricopeptide repeat protein 38</fullName>
    </recommendedName>
</protein>
<keyword evidence="6" id="KW-1185">Reference proteome</keyword>